<gene>
    <name evidence="2" type="ORF">JJB74_24365</name>
</gene>
<dbReference type="SMART" id="SM00387">
    <property type="entry name" value="HATPase_c"/>
    <property type="match status" value="1"/>
</dbReference>
<dbReference type="Pfam" id="PF02518">
    <property type="entry name" value="HATPase_c"/>
    <property type="match status" value="1"/>
</dbReference>
<dbReference type="CDD" id="cd16934">
    <property type="entry name" value="HATPase_RsbT-like"/>
    <property type="match status" value="1"/>
</dbReference>
<evidence type="ECO:0000313" key="3">
    <source>
        <dbReference type="Proteomes" id="UP000622890"/>
    </source>
</evidence>
<reference evidence="2" key="1">
    <citation type="submission" date="2021-01" db="EMBL/GenBank/DDBJ databases">
        <title>Genome sequence of strain Noviherbaspirillum sp. DKR-6.</title>
        <authorList>
            <person name="Chaudhary D.K."/>
        </authorList>
    </citation>
    <scope>NUCLEOTIDE SEQUENCE</scope>
    <source>
        <strain evidence="2">DKR-6</strain>
    </source>
</reference>
<dbReference type="Proteomes" id="UP000622890">
    <property type="component" value="Unassembled WGS sequence"/>
</dbReference>
<protein>
    <submittedName>
        <fullName evidence="2">Anti-sigma regulatory factor</fullName>
    </submittedName>
</protein>
<dbReference type="EMBL" id="JAEPBG010000014">
    <property type="protein sequence ID" value="MBK4737767.1"/>
    <property type="molecule type" value="Genomic_DNA"/>
</dbReference>
<dbReference type="AlphaFoldDB" id="A0A934SXX1"/>
<dbReference type="InterPro" id="IPR003594">
    <property type="entry name" value="HATPase_dom"/>
</dbReference>
<evidence type="ECO:0000259" key="1">
    <source>
        <dbReference type="SMART" id="SM00387"/>
    </source>
</evidence>
<dbReference type="SUPFAM" id="SSF55874">
    <property type="entry name" value="ATPase domain of HSP90 chaperone/DNA topoisomerase II/histidine kinase"/>
    <property type="match status" value="1"/>
</dbReference>
<accession>A0A934SXX1</accession>
<sequence>MKDMDVVVVPLRSDEDVVRLRQAARTCLVSQGFSLVDQTKLVTAASELARNTVKYGGGGEAHLINLQNGGRKGVSLVFIDHGPGIADIEQAMTDGYTSGGGMGLGLGGAKRLSDEFEITSEPGKGTTVRITKWKPY</sequence>
<proteinExistence type="predicted"/>
<evidence type="ECO:0000313" key="2">
    <source>
        <dbReference type="EMBL" id="MBK4737767.1"/>
    </source>
</evidence>
<name>A0A934SXX1_9BURK</name>
<feature type="domain" description="Histidine kinase/HSP90-like ATPase" evidence="1">
    <location>
        <begin position="36"/>
        <end position="136"/>
    </location>
</feature>
<comment type="caution">
    <text evidence="2">The sequence shown here is derived from an EMBL/GenBank/DDBJ whole genome shotgun (WGS) entry which is preliminary data.</text>
</comment>
<dbReference type="InterPro" id="IPR036890">
    <property type="entry name" value="HATPase_C_sf"/>
</dbReference>
<dbReference type="Gene3D" id="3.30.565.10">
    <property type="entry name" value="Histidine kinase-like ATPase, C-terminal domain"/>
    <property type="match status" value="1"/>
</dbReference>
<keyword evidence="3" id="KW-1185">Reference proteome</keyword>
<organism evidence="2 3">
    <name type="scientific">Noviherbaspirillum pedocola</name>
    <dbReference type="NCBI Taxonomy" id="2801341"/>
    <lineage>
        <taxon>Bacteria</taxon>
        <taxon>Pseudomonadati</taxon>
        <taxon>Pseudomonadota</taxon>
        <taxon>Betaproteobacteria</taxon>
        <taxon>Burkholderiales</taxon>
        <taxon>Oxalobacteraceae</taxon>
        <taxon>Noviherbaspirillum</taxon>
    </lineage>
</organism>